<dbReference type="CDD" id="cd00158">
    <property type="entry name" value="RHOD"/>
    <property type="match status" value="1"/>
</dbReference>
<comment type="caution">
    <text evidence="2">The sequence shown here is derived from an EMBL/GenBank/DDBJ whole genome shotgun (WGS) entry which is preliminary data.</text>
</comment>
<name>A0A4R7DGU7_9FLAO</name>
<gene>
    <name evidence="2" type="ORF">DFQ03_0988</name>
</gene>
<evidence type="ECO:0000259" key="1">
    <source>
        <dbReference type="PROSITE" id="PS50206"/>
    </source>
</evidence>
<dbReference type="InterPro" id="IPR052367">
    <property type="entry name" value="Thiosulfate_ST/Rhodanese-like"/>
</dbReference>
<dbReference type="InterPro" id="IPR036873">
    <property type="entry name" value="Rhodanese-like_dom_sf"/>
</dbReference>
<dbReference type="SMART" id="SM00450">
    <property type="entry name" value="RHOD"/>
    <property type="match status" value="1"/>
</dbReference>
<dbReference type="Gene3D" id="3.40.250.10">
    <property type="entry name" value="Rhodanese-like domain"/>
    <property type="match status" value="1"/>
</dbReference>
<proteinExistence type="predicted"/>
<dbReference type="EMBL" id="SNZW01000011">
    <property type="protein sequence ID" value="TDS19264.1"/>
    <property type="molecule type" value="Genomic_DNA"/>
</dbReference>
<accession>A0A4R7DGU7</accession>
<sequence>MKKMLLTVLLISTQFAIGQIESKPISEFTSFDESKEILLDVRTPAEFEAGCIVGAINIDWFSDDFNQQIQDIDKNKKIFVYCKMGGRSLKSQERLAALGFKNVVNLEGGYDAYSSN</sequence>
<feature type="domain" description="Rhodanese" evidence="1">
    <location>
        <begin position="32"/>
        <end position="115"/>
    </location>
</feature>
<organism evidence="2 3">
    <name type="scientific">Maribacter caenipelagi</name>
    <dbReference type="NCBI Taxonomy" id="1447781"/>
    <lineage>
        <taxon>Bacteria</taxon>
        <taxon>Pseudomonadati</taxon>
        <taxon>Bacteroidota</taxon>
        <taxon>Flavobacteriia</taxon>
        <taxon>Flavobacteriales</taxon>
        <taxon>Flavobacteriaceae</taxon>
        <taxon>Maribacter</taxon>
    </lineage>
</organism>
<dbReference type="AlphaFoldDB" id="A0A4R7DGU7"/>
<dbReference type="PANTHER" id="PTHR45431:SF3">
    <property type="entry name" value="RHODANESE-LIKE DOMAIN-CONTAINING PROTEIN 15, CHLOROPLASTIC"/>
    <property type="match status" value="1"/>
</dbReference>
<evidence type="ECO:0000313" key="3">
    <source>
        <dbReference type="Proteomes" id="UP000295274"/>
    </source>
</evidence>
<dbReference type="RefSeq" id="WP_133671886.1">
    <property type="nucleotide sequence ID" value="NZ_SNZW01000011.1"/>
</dbReference>
<protein>
    <submittedName>
        <fullName evidence="2">Rhodanese-related sulfurtransferase</fullName>
    </submittedName>
</protein>
<reference evidence="2 3" key="1">
    <citation type="submission" date="2019-03" db="EMBL/GenBank/DDBJ databases">
        <title>Genomic Encyclopedia of Type Strains, Phase III (KMG-III): the genomes of soil and plant-associated and newly described type strains.</title>
        <authorList>
            <person name="Whitman W."/>
        </authorList>
    </citation>
    <scope>NUCLEOTIDE SEQUENCE [LARGE SCALE GENOMIC DNA]</scope>
    <source>
        <strain evidence="2 3">CECT 8455</strain>
    </source>
</reference>
<dbReference type="GO" id="GO:0016740">
    <property type="term" value="F:transferase activity"/>
    <property type="evidence" value="ECO:0007669"/>
    <property type="project" value="UniProtKB-KW"/>
</dbReference>
<dbReference type="InterPro" id="IPR001763">
    <property type="entry name" value="Rhodanese-like_dom"/>
</dbReference>
<dbReference type="PROSITE" id="PS50206">
    <property type="entry name" value="RHODANESE_3"/>
    <property type="match status" value="1"/>
</dbReference>
<dbReference type="SUPFAM" id="SSF52821">
    <property type="entry name" value="Rhodanese/Cell cycle control phosphatase"/>
    <property type="match status" value="1"/>
</dbReference>
<dbReference type="PANTHER" id="PTHR45431">
    <property type="entry name" value="RHODANESE-LIKE DOMAIN-CONTAINING PROTEIN 15, CHLOROPLASTIC"/>
    <property type="match status" value="1"/>
</dbReference>
<keyword evidence="2" id="KW-0808">Transferase</keyword>
<dbReference type="OrthoDB" id="9808735at2"/>
<dbReference type="Proteomes" id="UP000295274">
    <property type="component" value="Unassembled WGS sequence"/>
</dbReference>
<evidence type="ECO:0000313" key="2">
    <source>
        <dbReference type="EMBL" id="TDS19264.1"/>
    </source>
</evidence>
<dbReference type="Pfam" id="PF00581">
    <property type="entry name" value="Rhodanese"/>
    <property type="match status" value="1"/>
</dbReference>
<keyword evidence="3" id="KW-1185">Reference proteome</keyword>